<keyword evidence="4" id="KW-1185">Reference proteome</keyword>
<dbReference type="CDD" id="cd02440">
    <property type="entry name" value="AdoMet_MTases"/>
    <property type="match status" value="1"/>
</dbReference>
<dbReference type="OrthoDB" id="9795634at2"/>
<dbReference type="PROSITE" id="PS51608">
    <property type="entry name" value="SAM_MT_UBIE"/>
    <property type="match status" value="1"/>
</dbReference>
<feature type="domain" description="Methyltransferase" evidence="2">
    <location>
        <begin position="43"/>
        <end position="136"/>
    </location>
</feature>
<gene>
    <name evidence="3" type="ORF">Mucpa_1974</name>
</gene>
<keyword evidence="1" id="KW-0474">Menaquinone biosynthesis</keyword>
<evidence type="ECO:0000256" key="1">
    <source>
        <dbReference type="ARBA" id="ARBA00022428"/>
    </source>
</evidence>
<keyword evidence="3" id="KW-0808">Transferase</keyword>
<reference evidence="3" key="1">
    <citation type="submission" date="2011-09" db="EMBL/GenBank/DDBJ databases">
        <title>The permanent draft genome of Mucilaginibacter paludis DSM 18603.</title>
        <authorList>
            <consortium name="US DOE Joint Genome Institute (JGI-PGF)"/>
            <person name="Lucas S."/>
            <person name="Han J."/>
            <person name="Lapidus A."/>
            <person name="Bruce D."/>
            <person name="Goodwin L."/>
            <person name="Pitluck S."/>
            <person name="Peters L."/>
            <person name="Kyrpides N."/>
            <person name="Mavromatis K."/>
            <person name="Ivanova N."/>
            <person name="Mikhailova N."/>
            <person name="Held B."/>
            <person name="Detter J.C."/>
            <person name="Tapia R."/>
            <person name="Han C."/>
            <person name="Land M."/>
            <person name="Hauser L."/>
            <person name="Markowitz V."/>
            <person name="Cheng J.-F."/>
            <person name="Hugenholtz P."/>
            <person name="Woyke T."/>
            <person name="Wu D."/>
            <person name="Tindall B."/>
            <person name="Brambilla E."/>
            <person name="Klenk H.-P."/>
            <person name="Eisen J.A."/>
        </authorList>
    </citation>
    <scope>NUCLEOTIDE SEQUENCE [LARGE SCALE GENOMIC DNA]</scope>
    <source>
        <strain evidence="3">DSM 18603</strain>
    </source>
</reference>
<proteinExistence type="predicted"/>
<sequence length="267" mass="29243">MKTTIPFSGSIPQHYQDLLTPFLFDGFSADLMERIDFSNAYNVLELASGTGSVTKQLLRHLPSGAHLTATDLQADMLETAKQQVTATNISWDVVDMTNIPYIDGQYDLIVCQFGLMLVPDQLKALKEMQRVLKTDGRLVISVWADIQDNPVWEISGKVIESFLGANPILQLPGPFSLSTENDTKEMLQQAGFSTIKSSLVTQSGQIASAASAAKGFLHGLPVFTVLSHKAPGLMPHIEHSLEKELAAQLGDHPLISPLKAWIFDIIK</sequence>
<dbReference type="HOGENOM" id="CLU_037990_2_0_10"/>
<dbReference type="PANTHER" id="PTHR43591">
    <property type="entry name" value="METHYLTRANSFERASE"/>
    <property type="match status" value="1"/>
</dbReference>
<dbReference type="STRING" id="714943.Mucpa_1974"/>
<dbReference type="AlphaFoldDB" id="H1YD60"/>
<accession>H1YD60</accession>
<dbReference type="InterPro" id="IPR004033">
    <property type="entry name" value="UbiE/COQ5_MeTrFase"/>
</dbReference>
<organism evidence="3 4">
    <name type="scientific">Mucilaginibacter paludis DSM 18603</name>
    <dbReference type="NCBI Taxonomy" id="714943"/>
    <lineage>
        <taxon>Bacteria</taxon>
        <taxon>Pseudomonadati</taxon>
        <taxon>Bacteroidota</taxon>
        <taxon>Sphingobacteriia</taxon>
        <taxon>Sphingobacteriales</taxon>
        <taxon>Sphingobacteriaceae</taxon>
        <taxon>Mucilaginibacter</taxon>
    </lineage>
</organism>
<protein>
    <submittedName>
        <fullName evidence="3">Methyltransferase type 11</fullName>
    </submittedName>
</protein>
<dbReference type="RefSeq" id="WP_008506090.1">
    <property type="nucleotide sequence ID" value="NZ_CM001403.1"/>
</dbReference>
<dbReference type="InterPro" id="IPR029063">
    <property type="entry name" value="SAM-dependent_MTases_sf"/>
</dbReference>
<dbReference type="InterPro" id="IPR041698">
    <property type="entry name" value="Methyltransf_25"/>
</dbReference>
<dbReference type="EMBL" id="CM001403">
    <property type="protein sequence ID" value="EHQ26117.1"/>
    <property type="molecule type" value="Genomic_DNA"/>
</dbReference>
<dbReference type="eggNOG" id="COG2226">
    <property type="taxonomic scope" value="Bacteria"/>
</dbReference>
<dbReference type="SUPFAM" id="SSF53335">
    <property type="entry name" value="S-adenosyl-L-methionine-dependent methyltransferases"/>
    <property type="match status" value="1"/>
</dbReference>
<dbReference type="GO" id="GO:0032259">
    <property type="term" value="P:methylation"/>
    <property type="evidence" value="ECO:0007669"/>
    <property type="project" value="UniProtKB-KW"/>
</dbReference>
<dbReference type="GO" id="GO:0009234">
    <property type="term" value="P:menaquinone biosynthetic process"/>
    <property type="evidence" value="ECO:0007669"/>
    <property type="project" value="UniProtKB-KW"/>
</dbReference>
<dbReference type="GO" id="GO:0008168">
    <property type="term" value="F:methyltransferase activity"/>
    <property type="evidence" value="ECO:0007669"/>
    <property type="project" value="UniProtKB-KW"/>
</dbReference>
<evidence type="ECO:0000313" key="3">
    <source>
        <dbReference type="EMBL" id="EHQ26117.1"/>
    </source>
</evidence>
<name>H1YD60_9SPHI</name>
<dbReference type="Proteomes" id="UP000002774">
    <property type="component" value="Chromosome"/>
</dbReference>
<dbReference type="Pfam" id="PF13649">
    <property type="entry name" value="Methyltransf_25"/>
    <property type="match status" value="1"/>
</dbReference>
<evidence type="ECO:0000313" key="4">
    <source>
        <dbReference type="Proteomes" id="UP000002774"/>
    </source>
</evidence>
<keyword evidence="3" id="KW-0489">Methyltransferase</keyword>
<evidence type="ECO:0000259" key="2">
    <source>
        <dbReference type="Pfam" id="PF13649"/>
    </source>
</evidence>
<dbReference type="Gene3D" id="3.40.50.150">
    <property type="entry name" value="Vaccinia Virus protein VP39"/>
    <property type="match status" value="1"/>
</dbReference>